<evidence type="ECO:0000259" key="1">
    <source>
        <dbReference type="Pfam" id="PF04218"/>
    </source>
</evidence>
<dbReference type="AlphaFoldDB" id="V5G7R8"/>
<name>V5G7R8_ANOGL</name>
<feature type="domain" description="HTH psq-type" evidence="1">
    <location>
        <begin position="24"/>
        <end position="50"/>
    </location>
</feature>
<organism evidence="2">
    <name type="scientific">Anoplophora glabripennis</name>
    <name type="common">Asian longhorn beetle</name>
    <name type="synonym">Anoplophora nobilis</name>
    <dbReference type="NCBI Taxonomy" id="217634"/>
    <lineage>
        <taxon>Eukaryota</taxon>
        <taxon>Metazoa</taxon>
        <taxon>Ecdysozoa</taxon>
        <taxon>Arthropoda</taxon>
        <taxon>Hexapoda</taxon>
        <taxon>Insecta</taxon>
        <taxon>Pterygota</taxon>
        <taxon>Neoptera</taxon>
        <taxon>Endopterygota</taxon>
        <taxon>Coleoptera</taxon>
        <taxon>Polyphaga</taxon>
        <taxon>Cucujiformia</taxon>
        <taxon>Chrysomeloidea</taxon>
        <taxon>Cerambycidae</taxon>
        <taxon>Lamiinae</taxon>
        <taxon>Lamiini</taxon>
        <taxon>Anoplophora</taxon>
    </lineage>
</organism>
<dbReference type="Gene3D" id="1.10.10.60">
    <property type="entry name" value="Homeodomain-like"/>
    <property type="match status" value="1"/>
</dbReference>
<sequence>APYKRINNRKLCFTTTMLEEIRGKIDNGRSKRSIAREYGINESTLRKRLKEGTVPTSLGRFKPVFNLEMEEELAEQIRRLDKLFFGVTFKKLQLVAFEYAELNKINHPFNKEKRMAGKYWVIEFCKRQQLAVRQPEKVSAARAIGFNMNQVSV</sequence>
<feature type="non-terminal residue" evidence="2">
    <location>
        <position position="153"/>
    </location>
</feature>
<dbReference type="InterPro" id="IPR007889">
    <property type="entry name" value="HTH_Psq"/>
</dbReference>
<protein>
    <recommendedName>
        <fullName evidence="1">HTH psq-type domain-containing protein</fullName>
    </recommendedName>
</protein>
<reference evidence="2" key="1">
    <citation type="submission" date="2013-07" db="EMBL/GenBank/DDBJ databases">
        <title>Midgut Transcriptome Profiling of Anoplphora glabripennis, a Lignocellulose Degrading, Wood-Boring Cerambycid.</title>
        <authorList>
            <person name="Scully E.D."/>
            <person name="Hoover K."/>
            <person name="Carlson J.E."/>
            <person name="Tien M."/>
            <person name="Geib S.M."/>
        </authorList>
    </citation>
    <scope>NUCLEOTIDE SEQUENCE</scope>
</reference>
<dbReference type="Pfam" id="PF04218">
    <property type="entry name" value="CENP-B_N"/>
    <property type="match status" value="1"/>
</dbReference>
<feature type="non-terminal residue" evidence="2">
    <location>
        <position position="1"/>
    </location>
</feature>
<evidence type="ECO:0000313" key="2">
    <source>
        <dbReference type="EMBL" id="JAB60054.1"/>
    </source>
</evidence>
<dbReference type="GO" id="GO:0003677">
    <property type="term" value="F:DNA binding"/>
    <property type="evidence" value="ECO:0007669"/>
    <property type="project" value="InterPro"/>
</dbReference>
<dbReference type="EMBL" id="GALX01008412">
    <property type="protein sequence ID" value="JAB60054.1"/>
    <property type="molecule type" value="Transcribed_RNA"/>
</dbReference>
<proteinExistence type="predicted"/>
<accession>V5G7R8</accession>